<feature type="compositionally biased region" description="Basic and acidic residues" evidence="1">
    <location>
        <begin position="1569"/>
        <end position="1585"/>
    </location>
</feature>
<feature type="compositionally biased region" description="Low complexity" evidence="1">
    <location>
        <begin position="2467"/>
        <end position="2486"/>
    </location>
</feature>
<feature type="compositionally biased region" description="Polar residues" evidence="1">
    <location>
        <begin position="2599"/>
        <end position="2612"/>
    </location>
</feature>
<feature type="region of interest" description="Disordered" evidence="1">
    <location>
        <begin position="1938"/>
        <end position="1959"/>
    </location>
</feature>
<gene>
    <name evidence="2" type="ORF">HK100_008181</name>
</gene>
<feature type="region of interest" description="Disordered" evidence="1">
    <location>
        <begin position="1104"/>
        <end position="1132"/>
    </location>
</feature>
<feature type="compositionally biased region" description="Polar residues" evidence="1">
    <location>
        <begin position="2113"/>
        <end position="2125"/>
    </location>
</feature>
<accession>A0AAD5T6Q7</accession>
<reference evidence="2" key="1">
    <citation type="submission" date="2020-05" db="EMBL/GenBank/DDBJ databases">
        <title>Phylogenomic resolution of chytrid fungi.</title>
        <authorList>
            <person name="Stajich J.E."/>
            <person name="Amses K."/>
            <person name="Simmons R."/>
            <person name="Seto K."/>
            <person name="Myers J."/>
            <person name="Bonds A."/>
            <person name="Quandt C.A."/>
            <person name="Barry K."/>
            <person name="Liu P."/>
            <person name="Grigoriev I."/>
            <person name="Longcore J.E."/>
            <person name="James T.Y."/>
        </authorList>
    </citation>
    <scope>NUCLEOTIDE SEQUENCE</scope>
    <source>
        <strain evidence="2">JEL0513</strain>
    </source>
</reference>
<dbReference type="Proteomes" id="UP001211907">
    <property type="component" value="Unassembled WGS sequence"/>
</dbReference>
<feature type="region of interest" description="Disordered" evidence="1">
    <location>
        <begin position="1973"/>
        <end position="2019"/>
    </location>
</feature>
<feature type="compositionally biased region" description="Polar residues" evidence="1">
    <location>
        <begin position="1558"/>
        <end position="1568"/>
    </location>
</feature>
<feature type="region of interest" description="Disordered" evidence="1">
    <location>
        <begin position="18"/>
        <end position="46"/>
    </location>
</feature>
<feature type="compositionally biased region" description="Basic and acidic residues" evidence="1">
    <location>
        <begin position="2148"/>
        <end position="2157"/>
    </location>
</feature>
<feature type="compositionally biased region" description="Polar residues" evidence="1">
    <location>
        <begin position="2629"/>
        <end position="2644"/>
    </location>
</feature>
<feature type="compositionally biased region" description="Polar residues" evidence="1">
    <location>
        <begin position="2437"/>
        <end position="2455"/>
    </location>
</feature>
<feature type="compositionally biased region" description="Polar residues" evidence="1">
    <location>
        <begin position="2533"/>
        <end position="2557"/>
    </location>
</feature>
<organism evidence="2 3">
    <name type="scientific">Physocladia obscura</name>
    <dbReference type="NCBI Taxonomy" id="109957"/>
    <lineage>
        <taxon>Eukaryota</taxon>
        <taxon>Fungi</taxon>
        <taxon>Fungi incertae sedis</taxon>
        <taxon>Chytridiomycota</taxon>
        <taxon>Chytridiomycota incertae sedis</taxon>
        <taxon>Chytridiomycetes</taxon>
        <taxon>Chytridiales</taxon>
        <taxon>Chytriomycetaceae</taxon>
        <taxon>Physocladia</taxon>
    </lineage>
</organism>
<evidence type="ECO:0000313" key="2">
    <source>
        <dbReference type="EMBL" id="KAJ3130208.1"/>
    </source>
</evidence>
<feature type="compositionally biased region" description="Acidic residues" evidence="1">
    <location>
        <begin position="104"/>
        <end position="114"/>
    </location>
</feature>
<feature type="region of interest" description="Disordered" evidence="1">
    <location>
        <begin position="2113"/>
        <end position="2157"/>
    </location>
</feature>
<feature type="compositionally biased region" description="Polar residues" evidence="1">
    <location>
        <begin position="18"/>
        <end position="32"/>
    </location>
</feature>
<sequence>MAPTLATKLVLLNPNQSSTLSTASSKLVSSAQAKPKSHSTKQQASKAGFFATQIKQAQDIKAKQEVLAAEKQAEREKMKEIAIANAAKDAVLHRSIDAKLATMFDDDDDAEQEDGGNRKKEEYFEEDDKCSEEGDRETKRLKLVLKMSEKSEAENEDKSSSLRSHSDLQGHSIDDDIDVEMNMNDPAESQQELKSHEFVGIESNTAGDRDTIEYIIRRVRRRRKITKQVKEIDGRYMSMKDVDEWESYSEEESVPIVSPVAKIPLISKNSTTENPAGSTATLQNVAQDTEMVVNKKNSPVKQAAKGKEKLIEMSEESQLEHRIAAVSLRAMDLLSRARMNADFVSMHEPKDEREQENRLISLASSLNSNSAFELNSKANHKVVWNQIIPISRSENFQHDANKSVTFNVEFQGKNKQINSEESREIDQDLASSVSFSQIRIPPTPHSHPRVNQEVPILFDEKPPILVSTISSFRNNLLRHTMLPTADTSSHDIFLSSQLKELGNEILVGKHSPTIKKDFTTDQTATSISNSESSFAVAKNNLPISEGNSNFSSKRNDKIEKSTNEEVITPLPPVNDIHDAQNKFPAANSSELPSESLEKNKTVQFIMPNVEDITHQMYSLEQVQIHMYELNKKFMEHHQTLIGQQRESVHDYVSQQMQSFQELQEQQSFWQADHLHRLRSLYSHELDQQLAIENKIQEIKTIRSSNIINEVNSEINKDDYVETSSTDLNTSSKYYNQVNLALELKEQIETLKHDLRSLAHSVSDEKSGNLIRRNTSYEMQDTKKISNSATETIKEFRGSVDSTIQQFLEIKDRILKSGISRVLSSNLTASTPQHSKKPTHFLPETLQQENDAKTENSIPREFFQPRGLKPVRKNEVVKDEQQAYVYYRSVTRTISELSQQKNAVLSSLKENPEEKRSGVISKLLDGKFYLDERNLKVLRQIDHDVSSDSVMDFMNLIDEIGNGGVSDPKSEYLTKLLSMDRIEEVVSQQIDQAILESVILTHTLILSNLKYEQKNLVPNPLKTIDKNEKTTDVKDLTEYFPVEIFKADELENITKKRNIPTPKATTVSKIPGISFTRAGLKQEPEVQRIKRAKISKTVESRRQNYMFSTAEKSIPLSSVKDRNQSPEKRGIQKQAEHAITELENNDIGESIEKYHISALSSKFLKSGKVIQSKSKPKNLQPPSSHSLPKQIDSTQRIQVENESNKPSRKAPSSISNFYNVKVANAPVFLRRSSIRPPTLQFLETNRQNSIKLFAEDARRPETPPKISRIRSSFPEKIIQSSLIIPKQDSKALLEVRNEFAQTMPLMSDLGIQVSFSLNEEKPQIPHILSEFDEVVTESLNQIPIEIPMDFGTAAALQIETKDMEIQYQSPTKDVSIQYHTPYESSAEISTVEGAEIFSGLGFSQSAPRQENSKSNFDFFNRNQKNDSIPFWNTRTEPTIPAEISEWMRAEVLSRVLKRHQEDVIPQTNPEQSPIQKVTAVVQTEPEAPNLLEKRQQLNPMPPKTKLSISRSIVRSVHAEITTEVIPETETENTREIKLESVKLQYPDVESEEASKVHTKNNTQMESQNHVSKEDERKEAESKARLEEERNHRIEMLNELRRMREAQELRAEREKVRIEKEEETRRLEDLKRNLILVKKEQELKNQKQDYENRLTEEKKDRERLLEEKQKQEQEKLQELELKKRETRIEPAIEYKNLKLRVEGEEKLKSIEQSSTGPATLGSSDFDSFGTSTLSTMISEGEVLTQFYSEGEIIRNFVERQLRSAQNQDDDVTSRDLVSGSIDLAIPFVRNKTRFTVRPKKKRVAISNSSDAAGNDGSFSGSGNFSGSGSKGSGNSSRKSLGEILSPGELSHLCANHEESAKSHSIDQAKKELDDSSLAENLSAIGSMSWAMQNANSSTANSANSGIRNADTNLKSPKLGDTIIDAVEILHSLSSIENRSFLSVSSKSQNSKTSKKPTNQDARDLLSQLSLLSQTSLRKDDSISPHTSLSSNIEPIQNSISPKIDTSNSTRTMSENSVSPKEQITLDDSKNIENLMPNIRSFSNSQMQLAELNNVSLLPLKSESKIEEFCSNLQESIAENEFSKIFSTPNLPQAETNIAKSDSNLEQLITKAASLKTSSRSNLTQAESHTAKPFWLAPQESETKIQPQSTKSKEQFEDTESKKSILLEPLQLIEKLLAGDVPLGKRNSLGSTIFTSNLQSDSPNSDSKLAISTTATKVIAPTDRIFSLSAQSINMMHPQIVPKLNSAENRVGESKQSFFSLPKTSSMLDFSAFSKTYSSNLSIRPSIALAEASTFLAAGASSNSSTGIKFGSNTGFSNVGSSRISNFSSLVRSSASRSSKESTDSFSPLNSKSESSEVFSEKISAKSNDLAEISNSKQSVSETTSSLSSRAESLFGAAFSMSHSAKSKSPDASSANPSGSLHSTSKSSTSGSSISYKSFGTGSSITDKSHMPSNGNSNESEAKELKAASESEIPPKYSSMGGSDSNSFSDNEKESGGSQSKKSVSTSQTSSRTSNSSKLGNKKSKSLTTSNESERSNYSVPSIPPSQSNTSEATDATPRQSIIRFSKSTASLTSKSSSQSLISVPRRILHELNSSSSGSGSTGPNYQSSKSQPQRTPLKGDGPTPFSDIVSPVSTVSPRAPQSSAENSTDEEMDFAASSAEIFESHDSLKSVN</sequence>
<keyword evidence="3" id="KW-1185">Reference proteome</keyword>
<feature type="compositionally biased region" description="Low complexity" evidence="1">
    <location>
        <begin position="2407"/>
        <end position="2435"/>
    </location>
</feature>
<feature type="compositionally biased region" description="Basic and acidic residues" evidence="1">
    <location>
        <begin position="2457"/>
        <end position="2466"/>
    </location>
</feature>
<feature type="region of interest" description="Disordered" evidence="1">
    <location>
        <begin position="148"/>
        <end position="172"/>
    </location>
</feature>
<proteinExistence type="predicted"/>
<feature type="compositionally biased region" description="Low complexity" evidence="1">
    <location>
        <begin position="1806"/>
        <end position="1820"/>
    </location>
</feature>
<feature type="compositionally biased region" description="Basic and acidic residues" evidence="1">
    <location>
        <begin position="1118"/>
        <end position="1132"/>
    </location>
</feature>
<feature type="compositionally biased region" description="Polar residues" evidence="1">
    <location>
        <begin position="1903"/>
        <end position="1912"/>
    </location>
</feature>
<feature type="region of interest" description="Disordered" evidence="1">
    <location>
        <begin position="1169"/>
        <end position="1211"/>
    </location>
</feature>
<evidence type="ECO:0000313" key="3">
    <source>
        <dbReference type="Proteomes" id="UP001211907"/>
    </source>
</evidence>
<feature type="compositionally biased region" description="Polar residues" evidence="1">
    <location>
        <begin position="1981"/>
        <end position="2019"/>
    </location>
</feature>
<evidence type="ECO:0000256" key="1">
    <source>
        <dbReference type="SAM" id="MobiDB-lite"/>
    </source>
</evidence>
<dbReference type="EMBL" id="JADGJH010000394">
    <property type="protein sequence ID" value="KAJ3130208.1"/>
    <property type="molecule type" value="Genomic_DNA"/>
</dbReference>
<feature type="compositionally biased region" description="Low complexity" evidence="1">
    <location>
        <begin position="2563"/>
        <end position="2580"/>
    </location>
</feature>
<protein>
    <submittedName>
        <fullName evidence="2">Uncharacterized protein</fullName>
    </submittedName>
</protein>
<feature type="region of interest" description="Disordered" evidence="1">
    <location>
        <begin position="1796"/>
        <end position="1839"/>
    </location>
</feature>
<feature type="region of interest" description="Disordered" evidence="1">
    <location>
        <begin position="103"/>
        <end position="136"/>
    </location>
</feature>
<feature type="region of interest" description="Disordered" evidence="1">
    <location>
        <begin position="1545"/>
        <end position="1585"/>
    </location>
</feature>
<feature type="compositionally biased region" description="Low complexity" evidence="1">
    <location>
        <begin position="2493"/>
        <end position="2516"/>
    </location>
</feature>
<feature type="compositionally biased region" description="Low complexity" evidence="1">
    <location>
        <begin position="1938"/>
        <end position="1949"/>
    </location>
</feature>
<feature type="region of interest" description="Disordered" evidence="1">
    <location>
        <begin position="1894"/>
        <end position="1914"/>
    </location>
</feature>
<feature type="region of interest" description="Disordered" evidence="1">
    <location>
        <begin position="2400"/>
        <end position="2670"/>
    </location>
</feature>
<feature type="compositionally biased region" description="Basic and acidic residues" evidence="1">
    <location>
        <begin position="2660"/>
        <end position="2670"/>
    </location>
</feature>
<comment type="caution">
    <text evidence="2">The sequence shown here is derived from an EMBL/GenBank/DDBJ whole genome shotgun (WGS) entry which is preliminary data.</text>
</comment>
<feature type="compositionally biased region" description="Polar residues" evidence="1">
    <location>
        <begin position="1179"/>
        <end position="1200"/>
    </location>
</feature>
<name>A0AAD5T6Q7_9FUNG</name>